<proteinExistence type="predicted"/>
<evidence type="ECO:0000256" key="1">
    <source>
        <dbReference type="SAM" id="Phobius"/>
    </source>
</evidence>
<feature type="transmembrane region" description="Helical" evidence="1">
    <location>
        <begin position="198"/>
        <end position="213"/>
    </location>
</feature>
<dbReference type="Proteomes" id="UP000176723">
    <property type="component" value="Unassembled WGS sequence"/>
</dbReference>
<feature type="transmembrane region" description="Helical" evidence="1">
    <location>
        <begin position="321"/>
        <end position="340"/>
    </location>
</feature>
<dbReference type="EMBL" id="MHCL01000003">
    <property type="protein sequence ID" value="OGY22392.1"/>
    <property type="molecule type" value="Genomic_DNA"/>
</dbReference>
<feature type="transmembrane region" description="Helical" evidence="1">
    <location>
        <begin position="150"/>
        <end position="168"/>
    </location>
</feature>
<keyword evidence="1" id="KW-0472">Membrane</keyword>
<dbReference type="Pfam" id="PF09586">
    <property type="entry name" value="YfhO"/>
    <property type="match status" value="2"/>
</dbReference>
<feature type="transmembrane region" description="Helical" evidence="1">
    <location>
        <begin position="448"/>
        <end position="469"/>
    </location>
</feature>
<dbReference type="PANTHER" id="PTHR38454:SF1">
    <property type="entry name" value="INTEGRAL MEMBRANE PROTEIN"/>
    <property type="match status" value="1"/>
</dbReference>
<feature type="transmembrane region" description="Helical" evidence="1">
    <location>
        <begin position="386"/>
        <end position="406"/>
    </location>
</feature>
<feature type="transmembrane region" description="Helical" evidence="1">
    <location>
        <begin position="501"/>
        <end position="518"/>
    </location>
</feature>
<dbReference type="PANTHER" id="PTHR38454">
    <property type="entry name" value="INTEGRAL MEMBRANE PROTEIN-RELATED"/>
    <property type="match status" value="1"/>
</dbReference>
<keyword evidence="1" id="KW-0812">Transmembrane</keyword>
<feature type="transmembrane region" description="Helical" evidence="1">
    <location>
        <begin position="174"/>
        <end position="191"/>
    </location>
</feature>
<dbReference type="AlphaFoldDB" id="A0A1G1W3Y6"/>
<accession>A0A1G1W3Y6</accession>
<feature type="transmembrane region" description="Helical" evidence="1">
    <location>
        <begin position="219"/>
        <end position="235"/>
    </location>
</feature>
<dbReference type="InterPro" id="IPR018580">
    <property type="entry name" value="Uncharacterised_YfhO"/>
</dbReference>
<organism evidence="2 3">
    <name type="scientific">Candidatus Chisholmbacteria bacterium RIFCSPLOWO2_01_FULL_49_14</name>
    <dbReference type="NCBI Taxonomy" id="1797593"/>
    <lineage>
        <taxon>Bacteria</taxon>
        <taxon>Candidatus Chisholmiibacteriota</taxon>
    </lineage>
</organism>
<feature type="transmembrane region" description="Helical" evidence="1">
    <location>
        <begin position="122"/>
        <end position="141"/>
    </location>
</feature>
<feature type="transmembrane region" description="Helical" evidence="1">
    <location>
        <begin position="347"/>
        <end position="366"/>
    </location>
</feature>
<gene>
    <name evidence="2" type="ORF">A3A65_04525</name>
</gene>
<keyword evidence="1" id="KW-1133">Transmembrane helix</keyword>
<evidence type="ECO:0008006" key="4">
    <source>
        <dbReference type="Google" id="ProtNLM"/>
    </source>
</evidence>
<feature type="transmembrane region" description="Helical" evidence="1">
    <location>
        <begin position="5"/>
        <end position="23"/>
    </location>
</feature>
<protein>
    <recommendedName>
        <fullName evidence="4">YfhO family protein</fullName>
    </recommendedName>
</protein>
<feature type="transmembrane region" description="Helical" evidence="1">
    <location>
        <begin position="413"/>
        <end position="436"/>
    </location>
</feature>
<sequence length="789" mass="89744">MKKELIIVFFAALATTLTVYWKIPVKGLIPFPGDLLVGRFYPFNSMQWEGYPLGVPYKEFINADVVRQLYPWRDLSISLMKHGELPVWNPFAFSGSPLLANLQSAPFYPLNLLYWLTDHHSAWIIGVILQPVLALLFMWLLMRELKVSKAAAALASLAFAFSGYMVIWWELNTVGHAALWLPFILWAIERLLTSGRKIYAVAVFFACLSSLLAGHLQTAGYVLLLSVGFAVFRLLTSGKPSRRGPLMITLSMSLLAAFFVSLVQIKPGLDLLSYTPRGTQSDEEIFSYFILPPRQLMTFFAHDFFGNPATKNFWGVDYGEFMGYFGVTALFFALGAVAQVRDKSRMVKFFAGTGALALLFALPTPLPHFIRMLDIPVFSTSAPSRILFLVQSCAAILAGFGLDYWLKKPKTFAVFPAALILFVYAVIGGTAIYFARSSDNVTSTNWGVTLRNLVIPTTIIGFLFFLTFLRTEMGKRGMRSLKIRKNFFEQTKLLSSNWEKVSMILVTVVAIVEYSYFANKFQTFSEARFFFPQSPPFSFLEQQSQEVPYRFFGDYTSSVMSNAWIPYEIYGVEGYDSLYLRRYGELLAASRDGNIPENIPRSDANLIANQDDFRRRRLQDLLGVRYILDKNDDPHGDWEPDPHTFPPDRYQLRWQDGKFKAYENTSSLARAYLVGEYEVIHDDQAILDRLFSPDFDPKVRLILEEAINEQIFPADGSVSFLSYTPNRVMLAVETPTPQLLFLSDAYYPDWQATIDGREAKILRADYAFRAVVVPPGNHEVAFDYLLKYF</sequence>
<reference evidence="2 3" key="1">
    <citation type="journal article" date="2016" name="Nat. Commun.">
        <title>Thousands of microbial genomes shed light on interconnected biogeochemical processes in an aquifer system.</title>
        <authorList>
            <person name="Anantharaman K."/>
            <person name="Brown C.T."/>
            <person name="Hug L.A."/>
            <person name="Sharon I."/>
            <person name="Castelle C.J."/>
            <person name="Probst A.J."/>
            <person name="Thomas B.C."/>
            <person name="Singh A."/>
            <person name="Wilkins M.J."/>
            <person name="Karaoz U."/>
            <person name="Brodie E.L."/>
            <person name="Williams K.H."/>
            <person name="Hubbard S.S."/>
            <person name="Banfield J.F."/>
        </authorList>
    </citation>
    <scope>NUCLEOTIDE SEQUENCE [LARGE SCALE GENOMIC DNA]</scope>
</reference>
<evidence type="ECO:0000313" key="3">
    <source>
        <dbReference type="Proteomes" id="UP000176723"/>
    </source>
</evidence>
<feature type="transmembrane region" description="Helical" evidence="1">
    <location>
        <begin position="247"/>
        <end position="265"/>
    </location>
</feature>
<dbReference type="STRING" id="1797593.A3A65_04525"/>
<evidence type="ECO:0000313" key="2">
    <source>
        <dbReference type="EMBL" id="OGY22392.1"/>
    </source>
</evidence>
<name>A0A1G1W3Y6_9BACT</name>
<comment type="caution">
    <text evidence="2">The sequence shown here is derived from an EMBL/GenBank/DDBJ whole genome shotgun (WGS) entry which is preliminary data.</text>
</comment>